<dbReference type="EMBL" id="JAPEVA010000009">
    <property type="protein sequence ID" value="KAJ4410063.1"/>
    <property type="molecule type" value="Genomic_DNA"/>
</dbReference>
<comment type="caution">
    <text evidence="2">The sequence shown here is derived from an EMBL/GenBank/DDBJ whole genome shotgun (WGS) entry which is preliminary data.</text>
</comment>
<name>A0A9W8ZKN8_9PLEO</name>
<feature type="domain" description="Heterokaryon incompatibility" evidence="1">
    <location>
        <begin position="5"/>
        <end position="84"/>
    </location>
</feature>
<evidence type="ECO:0000313" key="2">
    <source>
        <dbReference type="EMBL" id="KAJ4410063.1"/>
    </source>
</evidence>
<reference evidence="2" key="1">
    <citation type="submission" date="2022-10" db="EMBL/GenBank/DDBJ databases">
        <title>Tapping the CABI collections for fungal endophytes: first genome assemblies for Collariella, Neodidymelliopsis, Ascochyta clinopodiicola, Didymella pomorum, Didymosphaeria variabile, Neocosmospora piperis and Neocucurbitaria cava.</title>
        <authorList>
            <person name="Hill R."/>
        </authorList>
    </citation>
    <scope>NUCLEOTIDE SEQUENCE</scope>
    <source>
        <strain evidence="2">IMI 355091</strain>
    </source>
</reference>
<evidence type="ECO:0000313" key="3">
    <source>
        <dbReference type="Proteomes" id="UP001140510"/>
    </source>
</evidence>
<protein>
    <recommendedName>
        <fullName evidence="1">Heterokaryon incompatibility domain-containing protein</fullName>
    </recommendedName>
</protein>
<proteinExistence type="predicted"/>
<organism evidence="2 3">
    <name type="scientific">Didymella pomorum</name>
    <dbReference type="NCBI Taxonomy" id="749634"/>
    <lineage>
        <taxon>Eukaryota</taxon>
        <taxon>Fungi</taxon>
        <taxon>Dikarya</taxon>
        <taxon>Ascomycota</taxon>
        <taxon>Pezizomycotina</taxon>
        <taxon>Dothideomycetes</taxon>
        <taxon>Pleosporomycetidae</taxon>
        <taxon>Pleosporales</taxon>
        <taxon>Pleosporineae</taxon>
        <taxon>Didymellaceae</taxon>
        <taxon>Didymella</taxon>
    </lineage>
</organism>
<dbReference type="PANTHER" id="PTHR33112">
    <property type="entry name" value="DOMAIN PROTEIN, PUTATIVE-RELATED"/>
    <property type="match status" value="1"/>
</dbReference>
<dbReference type="PANTHER" id="PTHR33112:SF16">
    <property type="entry name" value="HETEROKARYON INCOMPATIBILITY DOMAIN-CONTAINING PROTEIN"/>
    <property type="match status" value="1"/>
</dbReference>
<dbReference type="InterPro" id="IPR010730">
    <property type="entry name" value="HET"/>
</dbReference>
<evidence type="ECO:0000259" key="1">
    <source>
        <dbReference type="Pfam" id="PF06985"/>
    </source>
</evidence>
<dbReference type="OrthoDB" id="2958217at2759"/>
<accession>A0A9W8ZKN8</accession>
<sequence length="347" mass="39692">MPHLKLGGYISELPKTFRDAMEVCLQLDIQFLWIDALCIIQDDEDDWKESAATMAGVYENSFVTIAATWSANSDDGLFSKMESFRNGKGLFKYVDEDVDDAWRCVVSNYSGLELTFDKDRLPAISAMVARAMRVRKNDKYIAGMWEKSLLRDMAWYKQIHTEGTKRLPTLAPTWSWASVGGAVLFHDVSVLPIVEQLGVRFTCIGPAHVGETKDAKVVLRGPFLTASLMKSDWKKEDRRFMNKPTYEIKPYISPEYRHLKPIIWGFEPDFDLSTGETPIDPETRYPILVLWRNQREHRWFGLVLRRVSGNGFERLGIFHLSYFDPPGSKKGCSDMIKSLPVGNITMI</sequence>
<gene>
    <name evidence="2" type="ORF">N0V91_002072</name>
</gene>
<keyword evidence="3" id="KW-1185">Reference proteome</keyword>
<dbReference type="Proteomes" id="UP001140510">
    <property type="component" value="Unassembled WGS sequence"/>
</dbReference>
<dbReference type="AlphaFoldDB" id="A0A9W8ZKN8"/>
<dbReference type="Pfam" id="PF06985">
    <property type="entry name" value="HET"/>
    <property type="match status" value="1"/>
</dbReference>